<evidence type="ECO:0000313" key="10">
    <source>
        <dbReference type="Proteomes" id="UP000326979"/>
    </source>
</evidence>
<dbReference type="Pfam" id="PF01435">
    <property type="entry name" value="Peptidase_M48"/>
    <property type="match status" value="1"/>
</dbReference>
<keyword evidence="10" id="KW-1185">Reference proteome</keyword>
<dbReference type="Proteomes" id="UP000326979">
    <property type="component" value="Unassembled WGS sequence"/>
</dbReference>
<comment type="cofactor">
    <cofactor evidence="6">
        <name>Zn(2+)</name>
        <dbReference type="ChEBI" id="CHEBI:29105"/>
    </cofactor>
    <text evidence="6">Binds 1 zinc ion per subunit.</text>
</comment>
<dbReference type="InterPro" id="IPR001915">
    <property type="entry name" value="Peptidase_M48"/>
</dbReference>
<evidence type="ECO:0000256" key="6">
    <source>
        <dbReference type="RuleBase" id="RU003983"/>
    </source>
</evidence>
<evidence type="ECO:0000313" key="9">
    <source>
        <dbReference type="EMBL" id="MPY45293.1"/>
    </source>
</evidence>
<dbReference type="AlphaFoldDB" id="A0A5N8WCU6"/>
<dbReference type="InterPro" id="IPR052173">
    <property type="entry name" value="Beta-lactam_resp_regulator"/>
</dbReference>
<keyword evidence="7" id="KW-1133">Transmembrane helix</keyword>
<dbReference type="EMBL" id="VJZE01000432">
    <property type="protein sequence ID" value="MPY45293.1"/>
    <property type="molecule type" value="Genomic_DNA"/>
</dbReference>
<feature type="transmembrane region" description="Helical" evidence="7">
    <location>
        <begin position="285"/>
        <end position="305"/>
    </location>
</feature>
<evidence type="ECO:0000256" key="7">
    <source>
        <dbReference type="SAM" id="Phobius"/>
    </source>
</evidence>
<evidence type="ECO:0000256" key="3">
    <source>
        <dbReference type="ARBA" id="ARBA00022801"/>
    </source>
</evidence>
<dbReference type="CDD" id="cd07326">
    <property type="entry name" value="M56_BlaR1_MecR1_like"/>
    <property type="match status" value="1"/>
</dbReference>
<keyword evidence="7" id="KW-0472">Membrane</keyword>
<comment type="caution">
    <text evidence="9">The sequence shown here is derived from an EMBL/GenBank/DDBJ whole genome shotgun (WGS) entry which is preliminary data.</text>
</comment>
<feature type="domain" description="Peptidase M48" evidence="8">
    <location>
        <begin position="122"/>
        <end position="203"/>
    </location>
</feature>
<dbReference type="OrthoDB" id="9785340at2"/>
<protein>
    <submittedName>
        <fullName evidence="9">M56 family metallopeptidase</fullName>
    </submittedName>
</protein>
<organism evidence="9 10">
    <name type="scientific">Streptomyces phyllanthi</name>
    <dbReference type="NCBI Taxonomy" id="1803180"/>
    <lineage>
        <taxon>Bacteria</taxon>
        <taxon>Bacillati</taxon>
        <taxon>Actinomycetota</taxon>
        <taxon>Actinomycetes</taxon>
        <taxon>Kitasatosporales</taxon>
        <taxon>Streptomycetaceae</taxon>
        <taxon>Streptomyces</taxon>
    </lineage>
</organism>
<comment type="similarity">
    <text evidence="6">Belongs to the peptidase M48 family.</text>
</comment>
<keyword evidence="7" id="KW-0812">Transmembrane</keyword>
<keyword evidence="4 6" id="KW-0862">Zinc</keyword>
<dbReference type="Gene3D" id="3.30.2010.10">
    <property type="entry name" value="Metalloproteases ('zincins'), catalytic domain"/>
    <property type="match status" value="1"/>
</dbReference>
<sequence>MITAVVLAGYAVLVGAAVPPLLSRASWTHRAPALAVLAWQGLMATFVVAGVLAVYHAALGERHAHEGLAGLITVCGLLVDVVDVADFSVGGAAPAPADALALVAPALIVFLPLGRLVRCAWRADRARRRHLDMLTLVGRPAPEYDATVLDHDVPVVYCLPGRRRRVVVTQGALDALSEEQLRAVLEHERAHVRGRHHLLHLWVDAFSRAFPGLPLARHAKEQTVLLVEMIADDRALRLHPREALAAAMYEVAAGRVPRVALGAGGAGALIRLRRVLSPQPRPHRATWLGVAAASVAAPLLPLLVACLH</sequence>
<evidence type="ECO:0000256" key="4">
    <source>
        <dbReference type="ARBA" id="ARBA00022833"/>
    </source>
</evidence>
<accession>A0A5N8WCU6</accession>
<dbReference type="PANTHER" id="PTHR34978:SF3">
    <property type="entry name" value="SLR0241 PROTEIN"/>
    <property type="match status" value="1"/>
</dbReference>
<name>A0A5N8WCU6_9ACTN</name>
<keyword evidence="3 6" id="KW-0378">Hydrolase</keyword>
<dbReference type="GO" id="GO:0046872">
    <property type="term" value="F:metal ion binding"/>
    <property type="evidence" value="ECO:0007669"/>
    <property type="project" value="UniProtKB-KW"/>
</dbReference>
<keyword evidence="5 6" id="KW-0482">Metalloprotease</keyword>
<proteinExistence type="inferred from homology"/>
<feature type="transmembrane region" description="Helical" evidence="7">
    <location>
        <begin position="67"/>
        <end position="87"/>
    </location>
</feature>
<reference evidence="9 10" key="1">
    <citation type="submission" date="2019-07" db="EMBL/GenBank/DDBJ databases">
        <title>New species of Amycolatopsis and Streptomyces.</title>
        <authorList>
            <person name="Duangmal K."/>
            <person name="Teo W.F.A."/>
            <person name="Lipun K."/>
        </authorList>
    </citation>
    <scope>NUCLEOTIDE SEQUENCE [LARGE SCALE GENOMIC DNA]</scope>
    <source>
        <strain evidence="9 10">TISTR 2346</strain>
    </source>
</reference>
<evidence type="ECO:0000256" key="1">
    <source>
        <dbReference type="ARBA" id="ARBA00022670"/>
    </source>
</evidence>
<evidence type="ECO:0000256" key="2">
    <source>
        <dbReference type="ARBA" id="ARBA00022723"/>
    </source>
</evidence>
<dbReference type="GO" id="GO:0006508">
    <property type="term" value="P:proteolysis"/>
    <property type="evidence" value="ECO:0007669"/>
    <property type="project" value="UniProtKB-KW"/>
</dbReference>
<dbReference type="PANTHER" id="PTHR34978">
    <property type="entry name" value="POSSIBLE SENSOR-TRANSDUCER PROTEIN BLAR"/>
    <property type="match status" value="1"/>
</dbReference>
<dbReference type="GO" id="GO:0004222">
    <property type="term" value="F:metalloendopeptidase activity"/>
    <property type="evidence" value="ECO:0007669"/>
    <property type="project" value="InterPro"/>
</dbReference>
<feature type="transmembrane region" description="Helical" evidence="7">
    <location>
        <begin position="33"/>
        <end position="55"/>
    </location>
</feature>
<evidence type="ECO:0000256" key="5">
    <source>
        <dbReference type="ARBA" id="ARBA00023049"/>
    </source>
</evidence>
<feature type="transmembrane region" description="Helical" evidence="7">
    <location>
        <begin position="99"/>
        <end position="121"/>
    </location>
</feature>
<keyword evidence="2" id="KW-0479">Metal-binding</keyword>
<gene>
    <name evidence="9" type="ORF">FNH04_36945</name>
</gene>
<keyword evidence="1 6" id="KW-0645">Protease</keyword>
<dbReference type="RefSeq" id="WP_152790206.1">
    <property type="nucleotide sequence ID" value="NZ_BAABEQ010000046.1"/>
</dbReference>
<evidence type="ECO:0000259" key="8">
    <source>
        <dbReference type="Pfam" id="PF01435"/>
    </source>
</evidence>